<dbReference type="CDD" id="cd03487">
    <property type="entry name" value="RT_Bac_retron_II"/>
    <property type="match status" value="1"/>
</dbReference>
<gene>
    <name evidence="11" type="ORF">ACFPOH_03720</name>
</gene>
<evidence type="ECO:0000256" key="7">
    <source>
        <dbReference type="ARBA" id="ARBA00023118"/>
    </source>
</evidence>
<dbReference type="PROSITE" id="PS50878">
    <property type="entry name" value="RT_POL"/>
    <property type="match status" value="1"/>
</dbReference>
<dbReference type="InterPro" id="IPR051083">
    <property type="entry name" value="GrpII_Intron_Splice-Mob/Def"/>
</dbReference>
<evidence type="ECO:0000313" key="12">
    <source>
        <dbReference type="Proteomes" id="UP001595978"/>
    </source>
</evidence>
<dbReference type="InterPro" id="IPR000477">
    <property type="entry name" value="RT_dom"/>
</dbReference>
<evidence type="ECO:0000256" key="5">
    <source>
        <dbReference type="ARBA" id="ARBA00022842"/>
    </source>
</evidence>
<keyword evidence="2" id="KW-0808">Transferase</keyword>
<dbReference type="InterPro" id="IPR000123">
    <property type="entry name" value="Reverse_transcriptase_msDNA"/>
</dbReference>
<keyword evidence="6 11" id="KW-0695">RNA-directed DNA polymerase</keyword>
<dbReference type="PANTHER" id="PTHR34047:SF7">
    <property type="entry name" value="RNA-DIRECTED DNA POLYMERASE"/>
    <property type="match status" value="1"/>
</dbReference>
<accession>A0ABW0R8N9</accession>
<evidence type="ECO:0000256" key="1">
    <source>
        <dbReference type="ARBA" id="ARBA00012493"/>
    </source>
</evidence>
<sequence length="588" mass="69441">MGELYKISTRKDLVKFLGIPEKLLTYVLYVKKVDSFYTTFEIPKKNGGVRKISAPSEQLKQIQKILANKLYEHREKKRTTNISHGFEKGRCIKTNAKIHRNKRYVLNIDIENFFESIHFGRVRGFFNKNKSFSLPIEVATVIAQIACYNGKLPQGAPTSPIISNLICEILDYRLFKIAKKYRLNYTRYADDLTFSTNDKKFLESQTTFYEEVSKEIEQAGFKINKQKVRMQYKDSRQVVTGLVVNEKINVPSTYYKETRAMAHHLYKYGRFEINGEEATPNQLEGRFSFLNHLTCYNNNLDNEKHGYKFNNLNSREREYQKFLFYKLFFAHPKPLIVTEGKTDIVYLKAALKKLYKEYPQLVSKNDDGSFDYKISFLKRAEKKKNTNKKKTINKLEYFLGIVHDGADTVKNLYNFFHSEKKEREDVSPNYFEYFKKTCNHKPYNPIIFLFDNEIQSRKRKPISKFISHVKLDNKKKEKLKSENMVKLEADNLYILTNPLVKGMSECEIEDLFDDGTLNHKINGKSFTKEDKYDKQKFYGKEIFSKYILKNYINIDFDGFRPLLDNLVKIIEEYKEECPIEELQQSLIQ</sequence>
<evidence type="ECO:0000256" key="2">
    <source>
        <dbReference type="ARBA" id="ARBA00022679"/>
    </source>
</evidence>
<keyword evidence="7" id="KW-0051">Antiviral defense</keyword>
<evidence type="ECO:0000256" key="3">
    <source>
        <dbReference type="ARBA" id="ARBA00022695"/>
    </source>
</evidence>
<protein>
    <recommendedName>
        <fullName evidence="1">RNA-directed DNA polymerase</fullName>
        <ecNumber evidence="1">2.7.7.49</ecNumber>
    </recommendedName>
</protein>
<dbReference type="Pfam" id="PF00078">
    <property type="entry name" value="RVT_1"/>
    <property type="match status" value="1"/>
</dbReference>
<keyword evidence="12" id="KW-1185">Reference proteome</keyword>
<evidence type="ECO:0000259" key="10">
    <source>
        <dbReference type="PROSITE" id="PS50878"/>
    </source>
</evidence>
<evidence type="ECO:0000256" key="9">
    <source>
        <dbReference type="ARBA" id="ARBA00048173"/>
    </source>
</evidence>
<reference evidence="12" key="1">
    <citation type="journal article" date="2019" name="Int. J. Syst. Evol. Microbiol.">
        <title>The Global Catalogue of Microorganisms (GCM) 10K type strain sequencing project: providing services to taxonomists for standard genome sequencing and annotation.</title>
        <authorList>
            <consortium name="The Broad Institute Genomics Platform"/>
            <consortium name="The Broad Institute Genome Sequencing Center for Infectious Disease"/>
            <person name="Wu L."/>
            <person name="Ma J."/>
        </authorList>
    </citation>
    <scope>NUCLEOTIDE SEQUENCE [LARGE SCALE GENOMIC DNA]</scope>
    <source>
        <strain evidence="12">CCUG 56331</strain>
    </source>
</reference>
<dbReference type="RefSeq" id="WP_390308860.1">
    <property type="nucleotide sequence ID" value="NZ_JBHSNQ010000039.1"/>
</dbReference>
<comment type="similarity">
    <text evidence="8">Belongs to the bacterial reverse transcriptase family.</text>
</comment>
<keyword evidence="5" id="KW-0460">Magnesium</keyword>
<dbReference type="PANTHER" id="PTHR34047">
    <property type="entry name" value="NUCLEAR INTRON MATURASE 1, MITOCHONDRIAL-RELATED"/>
    <property type="match status" value="1"/>
</dbReference>
<comment type="catalytic activity">
    <reaction evidence="9">
        <text>DNA(n) + a 2'-deoxyribonucleoside 5'-triphosphate = DNA(n+1) + diphosphate</text>
        <dbReference type="Rhea" id="RHEA:22508"/>
        <dbReference type="Rhea" id="RHEA-COMP:17339"/>
        <dbReference type="Rhea" id="RHEA-COMP:17340"/>
        <dbReference type="ChEBI" id="CHEBI:33019"/>
        <dbReference type="ChEBI" id="CHEBI:61560"/>
        <dbReference type="ChEBI" id="CHEBI:173112"/>
        <dbReference type="EC" id="2.7.7.49"/>
    </reaction>
</comment>
<dbReference type="PRINTS" id="PR00866">
    <property type="entry name" value="RNADNAPOLMS"/>
</dbReference>
<dbReference type="SUPFAM" id="SSF56672">
    <property type="entry name" value="DNA/RNA polymerases"/>
    <property type="match status" value="1"/>
</dbReference>
<name>A0ABW0R8N9_9BACL</name>
<dbReference type="NCBIfam" id="NF038237">
    <property type="entry name" value="retron_Ec67_fus"/>
    <property type="match status" value="1"/>
</dbReference>
<feature type="domain" description="Reverse transcriptase" evidence="10">
    <location>
        <begin position="23"/>
        <end position="244"/>
    </location>
</feature>
<dbReference type="Proteomes" id="UP001595978">
    <property type="component" value="Unassembled WGS sequence"/>
</dbReference>
<organism evidence="11 12">
    <name type="scientific">Ureibacillus suwonensis</name>
    <dbReference type="NCBI Taxonomy" id="313007"/>
    <lineage>
        <taxon>Bacteria</taxon>
        <taxon>Bacillati</taxon>
        <taxon>Bacillota</taxon>
        <taxon>Bacilli</taxon>
        <taxon>Bacillales</taxon>
        <taxon>Caryophanaceae</taxon>
        <taxon>Ureibacillus</taxon>
    </lineage>
</organism>
<keyword evidence="4" id="KW-0479">Metal-binding</keyword>
<dbReference type="GO" id="GO:0003964">
    <property type="term" value="F:RNA-directed DNA polymerase activity"/>
    <property type="evidence" value="ECO:0007669"/>
    <property type="project" value="UniProtKB-KW"/>
</dbReference>
<evidence type="ECO:0000313" key="11">
    <source>
        <dbReference type="EMBL" id="MFC5540886.1"/>
    </source>
</evidence>
<dbReference type="InterPro" id="IPR053543">
    <property type="entry name" value="Bacterial_RT"/>
</dbReference>
<proteinExistence type="inferred from homology"/>
<dbReference type="InterPro" id="IPR043502">
    <property type="entry name" value="DNA/RNA_pol_sf"/>
</dbReference>
<dbReference type="EC" id="2.7.7.49" evidence="1"/>
<dbReference type="EMBL" id="JBHSNQ010000039">
    <property type="protein sequence ID" value="MFC5540886.1"/>
    <property type="molecule type" value="Genomic_DNA"/>
</dbReference>
<comment type="caution">
    <text evidence="11">The sequence shown here is derived from an EMBL/GenBank/DDBJ whole genome shotgun (WGS) entry which is preliminary data.</text>
</comment>
<evidence type="ECO:0000256" key="8">
    <source>
        <dbReference type="ARBA" id="ARBA00034120"/>
    </source>
</evidence>
<keyword evidence="3" id="KW-0548">Nucleotidyltransferase</keyword>
<evidence type="ECO:0000256" key="6">
    <source>
        <dbReference type="ARBA" id="ARBA00022918"/>
    </source>
</evidence>
<evidence type="ECO:0000256" key="4">
    <source>
        <dbReference type="ARBA" id="ARBA00022723"/>
    </source>
</evidence>